<name>A0ABZ2KFW0_9BACT</name>
<reference evidence="3 4" key="1">
    <citation type="submission" date="2021-12" db="EMBL/GenBank/DDBJ databases">
        <title>Discovery of the Pendulisporaceae a myxobacterial family with distinct sporulation behavior and unique specialized metabolism.</title>
        <authorList>
            <person name="Garcia R."/>
            <person name="Popoff A."/>
            <person name="Bader C.D."/>
            <person name="Loehr J."/>
            <person name="Walesch S."/>
            <person name="Walt C."/>
            <person name="Boldt J."/>
            <person name="Bunk B."/>
            <person name="Haeckl F.J.F.P.J."/>
            <person name="Gunesch A.P."/>
            <person name="Birkelbach J."/>
            <person name="Nuebel U."/>
            <person name="Pietschmann T."/>
            <person name="Bach T."/>
            <person name="Mueller R."/>
        </authorList>
    </citation>
    <scope>NUCLEOTIDE SEQUENCE [LARGE SCALE GENOMIC DNA]</scope>
    <source>
        <strain evidence="3 4">MSr12523</strain>
    </source>
</reference>
<proteinExistence type="inferred from homology"/>
<dbReference type="Pfam" id="PF00975">
    <property type="entry name" value="Thioesterase"/>
    <property type="match status" value="1"/>
</dbReference>
<organism evidence="3 4">
    <name type="scientific">Pendulispora brunnea</name>
    <dbReference type="NCBI Taxonomy" id="2905690"/>
    <lineage>
        <taxon>Bacteria</taxon>
        <taxon>Pseudomonadati</taxon>
        <taxon>Myxococcota</taxon>
        <taxon>Myxococcia</taxon>
        <taxon>Myxococcales</taxon>
        <taxon>Sorangiineae</taxon>
        <taxon>Pendulisporaceae</taxon>
        <taxon>Pendulispora</taxon>
    </lineage>
</organism>
<dbReference type="Gene3D" id="3.40.50.1820">
    <property type="entry name" value="alpha/beta hydrolase"/>
    <property type="match status" value="1"/>
</dbReference>
<gene>
    <name evidence="3" type="ORF">LZC95_05055</name>
</gene>
<sequence>MNLFCFSYAGGSAQSYFGLKQALSRTNAILLELPGRGMRFREPLLTSMEAVLDEYERQIQPRLERSLEPFAFFGHSMGALVAHLLALRFASRGLRGPSHLFLSGKSGPGCAPAAAPKHLLTENEFRAYLEILGGCPRAVLADEELMQYFCRVVRADFEVLETCDERADAAHDIPITAFAGDEDAITPDLVRGWQKVAAAGWDFHVLRGGHFFLQSHWPGIARIIERALAPQPTTLSIKEMR</sequence>
<dbReference type="Proteomes" id="UP001379533">
    <property type="component" value="Chromosome"/>
</dbReference>
<keyword evidence="4" id="KW-1185">Reference proteome</keyword>
<evidence type="ECO:0000313" key="4">
    <source>
        <dbReference type="Proteomes" id="UP001379533"/>
    </source>
</evidence>
<dbReference type="InterPro" id="IPR029058">
    <property type="entry name" value="AB_hydrolase_fold"/>
</dbReference>
<accession>A0ABZ2KFW0</accession>
<dbReference type="GO" id="GO:0016787">
    <property type="term" value="F:hydrolase activity"/>
    <property type="evidence" value="ECO:0007669"/>
    <property type="project" value="UniProtKB-KW"/>
</dbReference>
<dbReference type="InterPro" id="IPR001031">
    <property type="entry name" value="Thioesterase"/>
</dbReference>
<dbReference type="PANTHER" id="PTHR11487:SF0">
    <property type="entry name" value="S-ACYL FATTY ACID SYNTHASE THIOESTERASE, MEDIUM CHAIN"/>
    <property type="match status" value="1"/>
</dbReference>
<evidence type="ECO:0000259" key="2">
    <source>
        <dbReference type="Pfam" id="PF00975"/>
    </source>
</evidence>
<feature type="domain" description="Thioesterase" evidence="2">
    <location>
        <begin position="2"/>
        <end position="227"/>
    </location>
</feature>
<dbReference type="SUPFAM" id="SSF53474">
    <property type="entry name" value="alpha/beta-Hydrolases"/>
    <property type="match status" value="1"/>
</dbReference>
<dbReference type="InterPro" id="IPR012223">
    <property type="entry name" value="TEII"/>
</dbReference>
<protein>
    <submittedName>
        <fullName evidence="3">Alpha/beta fold hydrolase</fullName>
    </submittedName>
</protein>
<comment type="similarity">
    <text evidence="1">Belongs to the thioesterase family.</text>
</comment>
<dbReference type="EMBL" id="CP089982">
    <property type="protein sequence ID" value="WXA96203.1"/>
    <property type="molecule type" value="Genomic_DNA"/>
</dbReference>
<evidence type="ECO:0000313" key="3">
    <source>
        <dbReference type="EMBL" id="WXA96203.1"/>
    </source>
</evidence>
<keyword evidence="3" id="KW-0378">Hydrolase</keyword>
<dbReference type="RefSeq" id="WP_394846818.1">
    <property type="nucleotide sequence ID" value="NZ_CP089982.1"/>
</dbReference>
<dbReference type="PANTHER" id="PTHR11487">
    <property type="entry name" value="THIOESTERASE"/>
    <property type="match status" value="1"/>
</dbReference>
<evidence type="ECO:0000256" key="1">
    <source>
        <dbReference type="ARBA" id="ARBA00007169"/>
    </source>
</evidence>